<dbReference type="InterPro" id="IPR000160">
    <property type="entry name" value="GGDEF_dom"/>
</dbReference>
<dbReference type="PROSITE" id="PS50887">
    <property type="entry name" value="GGDEF"/>
    <property type="match status" value="1"/>
</dbReference>
<dbReference type="SUPFAM" id="SSF141868">
    <property type="entry name" value="EAL domain-like"/>
    <property type="match status" value="1"/>
</dbReference>
<evidence type="ECO:0000259" key="3">
    <source>
        <dbReference type="PROSITE" id="PS50883"/>
    </source>
</evidence>
<dbReference type="InterPro" id="IPR005330">
    <property type="entry name" value="MHYT_dom"/>
</dbReference>
<dbReference type="InterPro" id="IPR000014">
    <property type="entry name" value="PAS"/>
</dbReference>
<dbReference type="CDD" id="cd00130">
    <property type="entry name" value="PAS"/>
    <property type="match status" value="1"/>
</dbReference>
<dbReference type="PROSITE" id="PS50883">
    <property type="entry name" value="EAL"/>
    <property type="match status" value="1"/>
</dbReference>
<dbReference type="Pfam" id="PF03707">
    <property type="entry name" value="MHYT"/>
    <property type="match status" value="2"/>
</dbReference>
<name>A0ABT1X6W8_9PROT</name>
<evidence type="ECO:0000259" key="4">
    <source>
        <dbReference type="PROSITE" id="PS50887"/>
    </source>
</evidence>
<comment type="caution">
    <text evidence="6">The sequence shown here is derived from an EMBL/GenBank/DDBJ whole genome shotgun (WGS) entry which is preliminary data.</text>
</comment>
<feature type="transmembrane region" description="Helical" evidence="1">
    <location>
        <begin position="181"/>
        <end position="201"/>
    </location>
</feature>
<dbReference type="InterPro" id="IPR043128">
    <property type="entry name" value="Rev_trsase/Diguanyl_cyclase"/>
</dbReference>
<feature type="domain" description="MHYT" evidence="5">
    <location>
        <begin position="12"/>
        <end position="205"/>
    </location>
</feature>
<dbReference type="Pfam" id="PF00563">
    <property type="entry name" value="EAL"/>
    <property type="match status" value="1"/>
</dbReference>
<dbReference type="RefSeq" id="WP_257716574.1">
    <property type="nucleotide sequence ID" value="NZ_JANJOU010000009.1"/>
</dbReference>
<dbReference type="SMART" id="SM00091">
    <property type="entry name" value="PAS"/>
    <property type="match status" value="1"/>
</dbReference>
<evidence type="ECO:0000256" key="2">
    <source>
        <dbReference type="SAM" id="MobiDB-lite"/>
    </source>
</evidence>
<keyword evidence="7" id="KW-1185">Reference proteome</keyword>
<dbReference type="PROSITE" id="PS50924">
    <property type="entry name" value="MHYT"/>
    <property type="match status" value="1"/>
</dbReference>
<feature type="transmembrane region" description="Helical" evidence="1">
    <location>
        <begin position="78"/>
        <end position="102"/>
    </location>
</feature>
<dbReference type="Proteomes" id="UP001524642">
    <property type="component" value="Unassembled WGS sequence"/>
</dbReference>
<dbReference type="EMBL" id="JANJOU010000009">
    <property type="protein sequence ID" value="MCR0982907.1"/>
    <property type="molecule type" value="Genomic_DNA"/>
</dbReference>
<dbReference type="Gene3D" id="3.30.450.20">
    <property type="entry name" value="PAS domain"/>
    <property type="match status" value="1"/>
</dbReference>
<dbReference type="Gene3D" id="3.20.20.450">
    <property type="entry name" value="EAL domain"/>
    <property type="match status" value="1"/>
</dbReference>
<gene>
    <name evidence="6" type="ORF">NRP21_12705</name>
</gene>
<dbReference type="SMART" id="SM00267">
    <property type="entry name" value="GGDEF"/>
    <property type="match status" value="1"/>
</dbReference>
<accession>A0ABT1X6W8</accession>
<dbReference type="SMART" id="SM00052">
    <property type="entry name" value="EAL"/>
    <property type="match status" value="1"/>
</dbReference>
<dbReference type="CDD" id="cd01949">
    <property type="entry name" value="GGDEF"/>
    <property type="match status" value="1"/>
</dbReference>
<evidence type="ECO:0000313" key="6">
    <source>
        <dbReference type="EMBL" id="MCR0982907.1"/>
    </source>
</evidence>
<dbReference type="InterPro" id="IPR001633">
    <property type="entry name" value="EAL_dom"/>
</dbReference>
<dbReference type="CDD" id="cd01948">
    <property type="entry name" value="EAL"/>
    <property type="match status" value="1"/>
</dbReference>
<dbReference type="NCBIfam" id="TIGR00229">
    <property type="entry name" value="sensory_box"/>
    <property type="match status" value="1"/>
</dbReference>
<organism evidence="6 7">
    <name type="scientific">Roseomonas populi</name>
    <dbReference type="NCBI Taxonomy" id="3121582"/>
    <lineage>
        <taxon>Bacteria</taxon>
        <taxon>Pseudomonadati</taxon>
        <taxon>Pseudomonadota</taxon>
        <taxon>Alphaproteobacteria</taxon>
        <taxon>Acetobacterales</taxon>
        <taxon>Roseomonadaceae</taxon>
        <taxon>Roseomonas</taxon>
    </lineage>
</organism>
<evidence type="ECO:0000259" key="5">
    <source>
        <dbReference type="PROSITE" id="PS50924"/>
    </source>
</evidence>
<dbReference type="Pfam" id="PF13188">
    <property type="entry name" value="PAS_8"/>
    <property type="match status" value="1"/>
</dbReference>
<dbReference type="NCBIfam" id="TIGR00254">
    <property type="entry name" value="GGDEF"/>
    <property type="match status" value="1"/>
</dbReference>
<reference evidence="6 7" key="1">
    <citation type="submission" date="2022-06" db="EMBL/GenBank/DDBJ databases">
        <title>Roseomonas CN29.</title>
        <authorList>
            <person name="Cheng Y."/>
            <person name="He X."/>
        </authorList>
    </citation>
    <scope>NUCLEOTIDE SEQUENCE [LARGE SCALE GENOMIC DNA]</scope>
    <source>
        <strain evidence="6 7">CN29</strain>
    </source>
</reference>
<feature type="region of interest" description="Disordered" evidence="2">
    <location>
        <begin position="350"/>
        <end position="369"/>
    </location>
</feature>
<keyword evidence="1" id="KW-0472">Membrane</keyword>
<protein>
    <submittedName>
        <fullName evidence="6">EAL domain-containing protein</fullName>
    </submittedName>
</protein>
<dbReference type="SUPFAM" id="SSF55073">
    <property type="entry name" value="Nucleotide cyclase"/>
    <property type="match status" value="1"/>
</dbReference>
<dbReference type="InterPro" id="IPR029787">
    <property type="entry name" value="Nucleotide_cyclase"/>
</dbReference>
<feature type="transmembrane region" description="Helical" evidence="1">
    <location>
        <begin position="48"/>
        <end position="72"/>
    </location>
</feature>
<keyword evidence="1" id="KW-1133">Transmembrane helix</keyword>
<dbReference type="PANTHER" id="PTHR44757">
    <property type="entry name" value="DIGUANYLATE CYCLASE DGCP"/>
    <property type="match status" value="1"/>
</dbReference>
<feature type="domain" description="EAL" evidence="3">
    <location>
        <begin position="554"/>
        <end position="804"/>
    </location>
</feature>
<dbReference type="InterPro" id="IPR052155">
    <property type="entry name" value="Biofilm_reg_signaling"/>
</dbReference>
<feature type="domain" description="GGDEF" evidence="4">
    <location>
        <begin position="412"/>
        <end position="545"/>
    </location>
</feature>
<sequence length="816" mass="87003">MLHALGCLQYDHNPALLVLATAVCFMACLVCTNLVRRAGSVKPGHRKFWNLGAGVVYGSGVWATHFIAMLALQPGIPISYAPGLTALSALVAIVGAAIAFQIGQIPGIGQSRNRSAGMRAQVAGAVLGLTVGAMHYMGLSAILLPGHIEFSPVHIAISILLGGGLAAAGLSCRLDDRPRRLLASGLLAASIISLHFVGMAGATMVPHGGLWAAHAGVDERVLAITVAAVVGTVAVVSHISVALEEKLWGQGTREAARLRRLVNNTSDGLFIHRGGKILDVNEPLARLLGRPPEALVGQDISGILPAEAAARLRDAALPDHAAPALEVELTVGSGRRIAVEILSRIIEEPDTEDRGKAPPAHAVAVRDPTERKRAEAQIRYLAHHDGLTGLPNRTLLADRANQALETAMREGRSIALLCLNLDRFKAVNDLLGHDGGDKLLLQAAERLRELVRGGDTIARLSADEFAIVQADLDAPEDAAALARRIIQALSAPFDIEGQAFQVSTSVGVAIFPADGRTVPRLLRNADTALHRAKREGPGTLCFFEAALEQRLMERRALERDLRTAIERGELHLAYQPQFDTQSLEMTGAEALLRWNHPRRGAVSPGEFVPVAEESGLILPLGRWVLDTACAEAMRWPIPCRVAVNISPAQFRQPDLLPAISGLLERTGLPPHRLKMEVTEGLLIDDTERALTILQALKRMGIALSLDDFGTGYSSLGYLRRFPFDEIKIDQSFVRGLGRDVESAAIVEAVLALSRSLGISVVAEGVETEQQLEMLRSRGCPRVQGYLLGRPVPSAALFHSAGAGLVPGPMGQPAGLA</sequence>
<feature type="transmembrane region" description="Helical" evidence="1">
    <location>
        <begin position="150"/>
        <end position="169"/>
    </location>
</feature>
<evidence type="ECO:0000256" key="1">
    <source>
        <dbReference type="PROSITE-ProRule" id="PRU00244"/>
    </source>
</evidence>
<dbReference type="Gene3D" id="3.30.70.270">
    <property type="match status" value="1"/>
</dbReference>
<dbReference type="SUPFAM" id="SSF55785">
    <property type="entry name" value="PYP-like sensor domain (PAS domain)"/>
    <property type="match status" value="1"/>
</dbReference>
<feature type="transmembrane region" description="Helical" evidence="1">
    <location>
        <begin position="15"/>
        <end position="36"/>
    </location>
</feature>
<proteinExistence type="predicted"/>
<feature type="transmembrane region" description="Helical" evidence="1">
    <location>
        <begin position="122"/>
        <end position="144"/>
    </location>
</feature>
<dbReference type="PANTHER" id="PTHR44757:SF2">
    <property type="entry name" value="BIOFILM ARCHITECTURE MAINTENANCE PROTEIN MBAA"/>
    <property type="match status" value="1"/>
</dbReference>
<keyword evidence="1" id="KW-0812">Transmembrane</keyword>
<dbReference type="Pfam" id="PF00990">
    <property type="entry name" value="GGDEF"/>
    <property type="match status" value="1"/>
</dbReference>
<dbReference type="InterPro" id="IPR035965">
    <property type="entry name" value="PAS-like_dom_sf"/>
</dbReference>
<evidence type="ECO:0000313" key="7">
    <source>
        <dbReference type="Proteomes" id="UP001524642"/>
    </source>
</evidence>
<dbReference type="InterPro" id="IPR035919">
    <property type="entry name" value="EAL_sf"/>
</dbReference>